<dbReference type="GO" id="GO:0030975">
    <property type="term" value="F:thiamine binding"/>
    <property type="evidence" value="ECO:0007669"/>
    <property type="project" value="TreeGrafter"/>
</dbReference>
<evidence type="ECO:0000313" key="4">
    <source>
        <dbReference type="Proteomes" id="UP000191905"/>
    </source>
</evidence>
<dbReference type="PRINTS" id="PR00909">
    <property type="entry name" value="SPERMDNBNDNG"/>
</dbReference>
<dbReference type="STRING" id="1873176.BFN67_00615"/>
<dbReference type="Proteomes" id="UP000191905">
    <property type="component" value="Unassembled WGS sequence"/>
</dbReference>
<dbReference type="Pfam" id="PF13416">
    <property type="entry name" value="SBP_bac_8"/>
    <property type="match status" value="1"/>
</dbReference>
<dbReference type="SUPFAM" id="SSF53850">
    <property type="entry name" value="Periplasmic binding protein-like II"/>
    <property type="match status" value="1"/>
</dbReference>
<dbReference type="GO" id="GO:0030976">
    <property type="term" value="F:thiamine pyrophosphate binding"/>
    <property type="evidence" value="ECO:0007669"/>
    <property type="project" value="TreeGrafter"/>
</dbReference>
<keyword evidence="4" id="KW-1185">Reference proteome</keyword>
<evidence type="ECO:0000256" key="2">
    <source>
        <dbReference type="ARBA" id="ARBA00022764"/>
    </source>
</evidence>
<dbReference type="Gene3D" id="3.40.190.10">
    <property type="entry name" value="Periplasmic binding protein-like II"/>
    <property type="match status" value="2"/>
</dbReference>
<accession>A0A1V8RW92</accession>
<comment type="caution">
    <text evidence="3">The sequence shown here is derived from an EMBL/GenBank/DDBJ whole genome shotgun (WGS) entry which is preliminary data.</text>
</comment>
<dbReference type="InterPro" id="IPR001188">
    <property type="entry name" value="Sperm_putr-bd"/>
</dbReference>
<dbReference type="RefSeq" id="WP_080917652.1">
    <property type="nucleotide sequence ID" value="NZ_MDET01000001.1"/>
</dbReference>
<dbReference type="InterPro" id="IPR006059">
    <property type="entry name" value="SBP"/>
</dbReference>
<dbReference type="GO" id="GO:0019808">
    <property type="term" value="F:polyamine binding"/>
    <property type="evidence" value="ECO:0007669"/>
    <property type="project" value="InterPro"/>
</dbReference>
<dbReference type="PANTHER" id="PTHR30006:SF2">
    <property type="entry name" value="ABC TRANSPORTER SUBSTRATE-BINDING PROTEIN"/>
    <property type="match status" value="1"/>
</dbReference>
<sequence>MNSILKTSISRRGVLGAGVAAAGMLAMPSVLRAQDKSLKVGVYGGYFKKSFDSHIFPDFTKETGIAVESVAEPTGEAWLVQLEQAAKAGQAPADVSMMSQVATLKGQAAGLWQTLDTSKFKNYGDLLPRFVNKADDGTVYGIGAVAWYITLVTNTDVYKEAPTSWAAFWDKANADKLGLLALVSNSFLLEVTAKTFMAGTNALDTEEGLDKAFTKLAEVKPNVRLWYRDEAQFEQALKSGEIPMGQYYHDVTGLAIADGFPVRSTFPKEGGIQDSGSWVITRPSKKTEEAHVFIDYMSQPKIQGLMSRKVGTAPTLKRSVLDLTDEEFAAVSSEIEPIIPRYDLYVSKSDWLNQKWTEMIVG</sequence>
<name>A0A1V8RW92_9HYPH</name>
<dbReference type="CDD" id="cd13589">
    <property type="entry name" value="PBP2_polyamine_RpCGA009"/>
    <property type="match status" value="1"/>
</dbReference>
<dbReference type="GO" id="GO:0030288">
    <property type="term" value="C:outer membrane-bounded periplasmic space"/>
    <property type="evidence" value="ECO:0007669"/>
    <property type="project" value="TreeGrafter"/>
</dbReference>
<dbReference type="PANTHER" id="PTHR30006">
    <property type="entry name" value="THIAMINE-BINDING PERIPLASMIC PROTEIN-RELATED"/>
    <property type="match status" value="1"/>
</dbReference>
<dbReference type="PROSITE" id="PS51318">
    <property type="entry name" value="TAT"/>
    <property type="match status" value="1"/>
</dbReference>
<dbReference type="InterPro" id="IPR006311">
    <property type="entry name" value="TAT_signal"/>
</dbReference>
<keyword evidence="2" id="KW-0574">Periplasm</keyword>
<dbReference type="AlphaFoldDB" id="A0A1V8RW92"/>
<protein>
    <submittedName>
        <fullName evidence="3">ABC transporter substrate-binding protein</fullName>
    </submittedName>
</protein>
<organism evidence="3 4">
    <name type="scientific">Manganibacter manganicus</name>
    <dbReference type="NCBI Taxonomy" id="1873176"/>
    <lineage>
        <taxon>Bacteria</taxon>
        <taxon>Pseudomonadati</taxon>
        <taxon>Pseudomonadota</taxon>
        <taxon>Alphaproteobacteria</taxon>
        <taxon>Hyphomicrobiales</taxon>
        <taxon>Phyllobacteriaceae</taxon>
        <taxon>Manganibacter</taxon>
    </lineage>
</organism>
<keyword evidence="1" id="KW-0732">Signal</keyword>
<proteinExistence type="predicted"/>
<dbReference type="EMBL" id="MDET01000001">
    <property type="protein sequence ID" value="OQM77384.1"/>
    <property type="molecule type" value="Genomic_DNA"/>
</dbReference>
<evidence type="ECO:0000313" key="3">
    <source>
        <dbReference type="EMBL" id="OQM77384.1"/>
    </source>
</evidence>
<gene>
    <name evidence="3" type="ORF">BFN67_00615</name>
</gene>
<reference evidence="3 4" key="1">
    <citation type="journal article" date="2016" name="Int. J. Syst. Evol. Microbiol.">
        <title>Pseudaminobacter manganicus sp. nov., isolated from sludge of a manganese mine.</title>
        <authorList>
            <person name="Li J."/>
            <person name="Huang J."/>
            <person name="Liao S."/>
            <person name="Wang G."/>
        </authorList>
    </citation>
    <scope>NUCLEOTIDE SEQUENCE [LARGE SCALE GENOMIC DNA]</scope>
    <source>
        <strain evidence="3 4">JH-7</strain>
    </source>
</reference>
<dbReference type="GO" id="GO:0015846">
    <property type="term" value="P:polyamine transport"/>
    <property type="evidence" value="ECO:0007669"/>
    <property type="project" value="InterPro"/>
</dbReference>
<dbReference type="GO" id="GO:0015888">
    <property type="term" value="P:thiamine transport"/>
    <property type="evidence" value="ECO:0007669"/>
    <property type="project" value="TreeGrafter"/>
</dbReference>
<evidence type="ECO:0000256" key="1">
    <source>
        <dbReference type="ARBA" id="ARBA00022729"/>
    </source>
</evidence>